<protein>
    <submittedName>
        <fullName evidence="1">Uncharacterized protein</fullName>
    </submittedName>
</protein>
<evidence type="ECO:0000313" key="1">
    <source>
        <dbReference type="EMBL" id="PYF06259.1"/>
    </source>
</evidence>
<dbReference type="RefSeq" id="WP_107935113.1">
    <property type="nucleotide sequence ID" value="NZ_PYWJ01000014.1"/>
</dbReference>
<reference evidence="1 2" key="1">
    <citation type="submission" date="2018-06" db="EMBL/GenBank/DDBJ databases">
        <title>Genomic Encyclopedia of Archaeal and Bacterial Type Strains, Phase II (KMG-II): from individual species to whole genera.</title>
        <authorList>
            <person name="Goeker M."/>
        </authorList>
    </citation>
    <scope>NUCLEOTIDE SEQUENCE [LARGE SCALE GENOMIC DNA]</scope>
    <source>
        <strain evidence="1 2">KACC 16626</strain>
    </source>
</reference>
<keyword evidence="2" id="KW-1185">Reference proteome</keyword>
<evidence type="ECO:0000313" key="2">
    <source>
        <dbReference type="Proteomes" id="UP000247416"/>
    </source>
</evidence>
<name>A0A318U2W2_9BACL</name>
<comment type="caution">
    <text evidence="1">The sequence shown here is derived from an EMBL/GenBank/DDBJ whole genome shotgun (WGS) entry which is preliminary data.</text>
</comment>
<accession>A0A318U2W2</accession>
<proteinExistence type="predicted"/>
<dbReference type="AlphaFoldDB" id="A0A318U2W2"/>
<dbReference type="PROSITE" id="PS51257">
    <property type="entry name" value="PROKAR_LIPOPROTEIN"/>
    <property type="match status" value="1"/>
</dbReference>
<sequence length="234" mass="27160">MKKIKWFALLLVIGVVLTGCGGKYESLMPYIEENDTLQKKALGDYEVVSEEMEGYWDTEGTGGFPIRSYFSIFQVKYQEYDGDEVVMPFQVFEDTDYDFSAQWQLEYKLEDYCSNQLGRECRFGLVDAYDDINFTSDAENTYDLRAELSELFNDHPLSFIRMREKDDEVIKWVVDTFPKANLHSHYTIIEPEDNNGVISGGVYGDVMYVNRKLISEEEIGDKDYSQVLLDTNKN</sequence>
<dbReference type="EMBL" id="QJTJ01000011">
    <property type="protein sequence ID" value="PYF06259.1"/>
    <property type="molecule type" value="Genomic_DNA"/>
</dbReference>
<organism evidence="1 2">
    <name type="scientific">Ureibacillus chungkukjangi</name>
    <dbReference type="NCBI Taxonomy" id="1202712"/>
    <lineage>
        <taxon>Bacteria</taxon>
        <taxon>Bacillati</taxon>
        <taxon>Bacillota</taxon>
        <taxon>Bacilli</taxon>
        <taxon>Bacillales</taxon>
        <taxon>Caryophanaceae</taxon>
        <taxon>Ureibacillus</taxon>
    </lineage>
</organism>
<gene>
    <name evidence="1" type="ORF">BJ095_11190</name>
</gene>
<dbReference type="Proteomes" id="UP000247416">
    <property type="component" value="Unassembled WGS sequence"/>
</dbReference>